<dbReference type="EC" id="2.7.11.-" evidence="6"/>
<evidence type="ECO:0000256" key="2">
    <source>
        <dbReference type="ARBA" id="ARBA00010736"/>
    </source>
</evidence>
<dbReference type="NCBIfam" id="TIGR01003">
    <property type="entry name" value="PTS_HPr_family"/>
    <property type="match status" value="1"/>
</dbReference>
<dbReference type="InterPro" id="IPR035895">
    <property type="entry name" value="HPr-like_sf"/>
</dbReference>
<dbReference type="AlphaFoldDB" id="A0A3P3XIA0"/>
<keyword evidence="3" id="KW-0963">Cytoplasm</keyword>
<dbReference type="PROSITE" id="PS51350">
    <property type="entry name" value="PTS_HPR_DOM"/>
    <property type="match status" value="1"/>
</dbReference>
<evidence type="ECO:0000256" key="3">
    <source>
        <dbReference type="ARBA" id="ARBA00022490"/>
    </source>
</evidence>
<dbReference type="GO" id="GO:0005737">
    <property type="term" value="C:cytoplasm"/>
    <property type="evidence" value="ECO:0007669"/>
    <property type="project" value="UniProtKB-SubCell"/>
</dbReference>
<dbReference type="PROSITE" id="PS00369">
    <property type="entry name" value="PTS_HPR_HIS"/>
    <property type="match status" value="1"/>
</dbReference>
<sequence length="90" mass="9691">MVELETTIKNRAGIHARPSALIAQTAIKFASRVYLEKSGNRINAKSIMGIITLAASFGTKIKIITEGPDEQQAAEAIKALFESGFNEELG</sequence>
<evidence type="ECO:0000313" key="6">
    <source>
        <dbReference type="EMBL" id="SLM12640.1"/>
    </source>
</evidence>
<protein>
    <submittedName>
        <fullName evidence="6">Phosphocarrier protein HPr</fullName>
        <ecNumber evidence="6">2.7.11.-</ecNumber>
    </submittedName>
</protein>
<proteinExistence type="inferred from homology"/>
<comment type="subcellular location">
    <subcellularLocation>
        <location evidence="1">Cytoplasm</location>
    </subcellularLocation>
</comment>
<evidence type="ECO:0000256" key="4">
    <source>
        <dbReference type="ARBA" id="ARBA00022683"/>
    </source>
</evidence>
<dbReference type="PRINTS" id="PR00107">
    <property type="entry name" value="PHOSPHOCPHPR"/>
</dbReference>
<feature type="domain" description="HPr" evidence="5">
    <location>
        <begin position="1"/>
        <end position="88"/>
    </location>
</feature>
<name>A0A3P3XIA0_9SPIR</name>
<dbReference type="PANTHER" id="PTHR33705:SF2">
    <property type="entry name" value="PHOSPHOCARRIER PROTEIN NPR"/>
    <property type="match status" value="1"/>
</dbReference>
<dbReference type="InterPro" id="IPR001020">
    <property type="entry name" value="PTS_HPr_His_P_site"/>
</dbReference>
<dbReference type="EMBL" id="FWDM01000018">
    <property type="protein sequence ID" value="SLM12640.1"/>
    <property type="molecule type" value="Genomic_DNA"/>
</dbReference>
<dbReference type="InterPro" id="IPR050399">
    <property type="entry name" value="HPr"/>
</dbReference>
<dbReference type="SUPFAM" id="SSF55594">
    <property type="entry name" value="HPr-like"/>
    <property type="match status" value="1"/>
</dbReference>
<keyword evidence="6" id="KW-0808">Transferase</keyword>
<evidence type="ECO:0000256" key="1">
    <source>
        <dbReference type="ARBA" id="ARBA00004496"/>
    </source>
</evidence>
<accession>A0A3P3XIA0</accession>
<evidence type="ECO:0000259" key="5">
    <source>
        <dbReference type="PROSITE" id="PS51350"/>
    </source>
</evidence>
<dbReference type="GO" id="GO:0016740">
    <property type="term" value="F:transferase activity"/>
    <property type="evidence" value="ECO:0007669"/>
    <property type="project" value="UniProtKB-KW"/>
</dbReference>
<comment type="similarity">
    <text evidence="2">Belongs to the HPr family.</text>
</comment>
<gene>
    <name evidence="6" type="primary">ptsH</name>
    <name evidence="6" type="ORF">SPIROBIBN47_250115</name>
</gene>
<dbReference type="GO" id="GO:0009401">
    <property type="term" value="P:phosphoenolpyruvate-dependent sugar phosphotransferase system"/>
    <property type="evidence" value="ECO:0007669"/>
    <property type="project" value="UniProtKB-KW"/>
</dbReference>
<dbReference type="InterPro" id="IPR000032">
    <property type="entry name" value="HPr-like"/>
</dbReference>
<dbReference type="CDD" id="cd00367">
    <property type="entry name" value="PTS-HPr_like"/>
    <property type="match status" value="1"/>
</dbReference>
<dbReference type="Pfam" id="PF00381">
    <property type="entry name" value="PTS-HPr"/>
    <property type="match status" value="1"/>
</dbReference>
<reference evidence="6" key="1">
    <citation type="submission" date="2017-02" db="EMBL/GenBank/DDBJ databases">
        <authorList>
            <person name="Regsiter A."/>
            <person name="William W."/>
        </authorList>
    </citation>
    <scope>NUCLEOTIDE SEQUENCE</scope>
    <source>
        <strain evidence="6">Bib</strain>
    </source>
</reference>
<dbReference type="PANTHER" id="PTHR33705">
    <property type="entry name" value="PHOSPHOCARRIER PROTEIN HPR"/>
    <property type="match status" value="1"/>
</dbReference>
<keyword evidence="4" id="KW-0598">Phosphotransferase system</keyword>
<organism evidence="6">
    <name type="scientific">uncultured spirochete</name>
    <dbReference type="NCBI Taxonomy" id="156406"/>
    <lineage>
        <taxon>Bacteria</taxon>
        <taxon>Pseudomonadati</taxon>
        <taxon>Spirochaetota</taxon>
        <taxon>Spirochaetia</taxon>
        <taxon>Spirochaetales</taxon>
        <taxon>environmental samples</taxon>
    </lineage>
</organism>
<dbReference type="Gene3D" id="3.30.1340.10">
    <property type="entry name" value="HPr-like"/>
    <property type="match status" value="1"/>
</dbReference>